<dbReference type="Proteomes" id="UP000053144">
    <property type="component" value="Chromosome 1"/>
</dbReference>
<name>A0A0L9TLS5_PHAAN</name>
<evidence type="ECO:0000256" key="3">
    <source>
        <dbReference type="ARBA" id="ARBA00022692"/>
    </source>
</evidence>
<dbReference type="GO" id="GO:0042626">
    <property type="term" value="F:ATPase-coupled transmembrane transporter activity"/>
    <property type="evidence" value="ECO:0007669"/>
    <property type="project" value="TreeGrafter"/>
</dbReference>
<dbReference type="GO" id="GO:0005524">
    <property type="term" value="F:ATP binding"/>
    <property type="evidence" value="ECO:0007669"/>
    <property type="project" value="InterPro"/>
</dbReference>
<dbReference type="Gramene" id="KOM31407">
    <property type="protein sequence ID" value="KOM31407"/>
    <property type="gene ID" value="LR48_Vigan01g096200"/>
</dbReference>
<feature type="region of interest" description="Disordered" evidence="6">
    <location>
        <begin position="45"/>
        <end position="69"/>
    </location>
</feature>
<dbReference type="InterPro" id="IPR050352">
    <property type="entry name" value="ABCG_transporters"/>
</dbReference>
<dbReference type="InterPro" id="IPR027417">
    <property type="entry name" value="P-loop_NTPase"/>
</dbReference>
<proteinExistence type="predicted"/>
<comment type="subcellular location">
    <subcellularLocation>
        <location evidence="1">Membrane</location>
        <topology evidence="1">Multi-pass membrane protein</topology>
    </subcellularLocation>
</comment>
<dbReference type="Gene3D" id="3.40.50.300">
    <property type="entry name" value="P-loop containing nucleotide triphosphate hydrolases"/>
    <property type="match status" value="1"/>
</dbReference>
<dbReference type="PANTHER" id="PTHR48041:SF41">
    <property type="entry name" value="ABC TRANSPORTER G FAMILY"/>
    <property type="match status" value="1"/>
</dbReference>
<dbReference type="InterPro" id="IPR003439">
    <property type="entry name" value="ABC_transporter-like_ATP-bd"/>
</dbReference>
<keyword evidence="4" id="KW-1133">Transmembrane helix</keyword>
<keyword evidence="2" id="KW-0813">Transport</keyword>
<keyword evidence="3" id="KW-0812">Transmembrane</keyword>
<protein>
    <recommendedName>
        <fullName evidence="7">ABC transporter domain-containing protein</fullName>
    </recommendedName>
</protein>
<feature type="domain" description="ABC transporter" evidence="7">
    <location>
        <begin position="89"/>
        <end position="120"/>
    </location>
</feature>
<dbReference type="Pfam" id="PF00005">
    <property type="entry name" value="ABC_tran"/>
    <property type="match status" value="1"/>
</dbReference>
<dbReference type="AlphaFoldDB" id="A0A0L9TLS5"/>
<dbReference type="GO" id="GO:0016020">
    <property type="term" value="C:membrane"/>
    <property type="evidence" value="ECO:0007669"/>
    <property type="project" value="UniProtKB-SubCell"/>
</dbReference>
<keyword evidence="5" id="KW-0472">Membrane</keyword>
<sequence>MVGFGGKKMRQMVVGFAGSGFDKVAIALTVSFLIHVFSAPSPALSLDNDHDDTQENGSNDAEAPPAGKVTPVTIRWRNINCCLSDKSSKNVSGGARPGRLLAIIGPSGSGKTTLLNVLAG</sequence>
<evidence type="ECO:0000313" key="8">
    <source>
        <dbReference type="EMBL" id="KOM31407.1"/>
    </source>
</evidence>
<evidence type="ECO:0000256" key="1">
    <source>
        <dbReference type="ARBA" id="ARBA00004141"/>
    </source>
</evidence>
<evidence type="ECO:0000256" key="5">
    <source>
        <dbReference type="ARBA" id="ARBA00023136"/>
    </source>
</evidence>
<reference evidence="9" key="1">
    <citation type="journal article" date="2015" name="Proc. Natl. Acad. Sci. U.S.A.">
        <title>Genome sequencing of adzuki bean (Vigna angularis) provides insight into high starch and low fat accumulation and domestication.</title>
        <authorList>
            <person name="Yang K."/>
            <person name="Tian Z."/>
            <person name="Chen C."/>
            <person name="Luo L."/>
            <person name="Zhao B."/>
            <person name="Wang Z."/>
            <person name="Yu L."/>
            <person name="Li Y."/>
            <person name="Sun Y."/>
            <person name="Li W."/>
            <person name="Chen Y."/>
            <person name="Li Y."/>
            <person name="Zhang Y."/>
            <person name="Ai D."/>
            <person name="Zhao J."/>
            <person name="Shang C."/>
            <person name="Ma Y."/>
            <person name="Wu B."/>
            <person name="Wang M."/>
            <person name="Gao L."/>
            <person name="Sun D."/>
            <person name="Zhang P."/>
            <person name="Guo F."/>
            <person name="Wang W."/>
            <person name="Li Y."/>
            <person name="Wang J."/>
            <person name="Varshney R.K."/>
            <person name="Wang J."/>
            <person name="Ling H.Q."/>
            <person name="Wan P."/>
        </authorList>
    </citation>
    <scope>NUCLEOTIDE SEQUENCE</scope>
    <source>
        <strain evidence="9">cv. Jingnong 6</strain>
    </source>
</reference>
<evidence type="ECO:0000259" key="7">
    <source>
        <dbReference type="Pfam" id="PF00005"/>
    </source>
</evidence>
<gene>
    <name evidence="8" type="ORF">LR48_Vigan01g096200</name>
</gene>
<dbReference type="SUPFAM" id="SSF52540">
    <property type="entry name" value="P-loop containing nucleoside triphosphate hydrolases"/>
    <property type="match status" value="1"/>
</dbReference>
<dbReference type="PANTHER" id="PTHR48041">
    <property type="entry name" value="ABC TRANSPORTER G FAMILY MEMBER 28"/>
    <property type="match status" value="1"/>
</dbReference>
<organism evidence="8 9">
    <name type="scientific">Phaseolus angularis</name>
    <name type="common">Azuki bean</name>
    <name type="synonym">Vigna angularis</name>
    <dbReference type="NCBI Taxonomy" id="3914"/>
    <lineage>
        <taxon>Eukaryota</taxon>
        <taxon>Viridiplantae</taxon>
        <taxon>Streptophyta</taxon>
        <taxon>Embryophyta</taxon>
        <taxon>Tracheophyta</taxon>
        <taxon>Spermatophyta</taxon>
        <taxon>Magnoliopsida</taxon>
        <taxon>eudicotyledons</taxon>
        <taxon>Gunneridae</taxon>
        <taxon>Pentapetalae</taxon>
        <taxon>rosids</taxon>
        <taxon>fabids</taxon>
        <taxon>Fabales</taxon>
        <taxon>Fabaceae</taxon>
        <taxon>Papilionoideae</taxon>
        <taxon>50 kb inversion clade</taxon>
        <taxon>NPAAA clade</taxon>
        <taxon>indigoferoid/millettioid clade</taxon>
        <taxon>Phaseoleae</taxon>
        <taxon>Vigna</taxon>
    </lineage>
</organism>
<evidence type="ECO:0000256" key="4">
    <source>
        <dbReference type="ARBA" id="ARBA00022989"/>
    </source>
</evidence>
<evidence type="ECO:0000313" key="9">
    <source>
        <dbReference type="Proteomes" id="UP000053144"/>
    </source>
</evidence>
<evidence type="ECO:0000256" key="2">
    <source>
        <dbReference type="ARBA" id="ARBA00022448"/>
    </source>
</evidence>
<evidence type="ECO:0000256" key="6">
    <source>
        <dbReference type="SAM" id="MobiDB-lite"/>
    </source>
</evidence>
<dbReference type="GO" id="GO:0016887">
    <property type="term" value="F:ATP hydrolysis activity"/>
    <property type="evidence" value="ECO:0007669"/>
    <property type="project" value="InterPro"/>
</dbReference>
<accession>A0A0L9TLS5</accession>
<dbReference type="EMBL" id="CM003371">
    <property type="protein sequence ID" value="KOM31407.1"/>
    <property type="molecule type" value="Genomic_DNA"/>
</dbReference>